<protein>
    <submittedName>
        <fullName evidence="2">Ferredoxin</fullName>
    </submittedName>
</protein>
<sequence length="203" mass="21691">MNRRKVIKRLTLGVASLAAAGTPYGLSRLLAPDRLTTTKIHYLRPPGALSDATAFNEACIGCGLCGEVCPPKSIRFSDREGGNRLNTPFIDPAKKGCILCGKCMEVCPTDALTEVDRKDVEMGIAQIDRTACYPWVDKGVCGACVVACPLGEHAIGFDFANMYRPVIKKGCVGCGVCVEVCPHPSLPIRIAERGSSTVVVHQI</sequence>
<dbReference type="PANTHER" id="PTHR43193:SF2">
    <property type="entry name" value="POLYFERREDOXIN PROTEIN FWDF"/>
    <property type="match status" value="1"/>
</dbReference>
<dbReference type="PANTHER" id="PTHR43193">
    <property type="match status" value="1"/>
</dbReference>
<dbReference type="Pfam" id="PF12838">
    <property type="entry name" value="Fer4_7"/>
    <property type="match status" value="2"/>
</dbReference>
<dbReference type="InterPro" id="IPR017896">
    <property type="entry name" value="4Fe4S_Fe-S-bd"/>
</dbReference>
<feature type="domain" description="4Fe-4S ferredoxin-type" evidence="1">
    <location>
        <begin position="86"/>
        <end position="117"/>
    </location>
</feature>
<gene>
    <name evidence="2" type="ORF">MNBD_GAMMA20-1561</name>
</gene>
<dbReference type="PROSITE" id="PS00198">
    <property type="entry name" value="4FE4S_FER_1"/>
    <property type="match status" value="2"/>
</dbReference>
<name>A0A3B1ADX2_9ZZZZ</name>
<evidence type="ECO:0000259" key="1">
    <source>
        <dbReference type="PROSITE" id="PS51379"/>
    </source>
</evidence>
<dbReference type="InterPro" id="IPR017900">
    <property type="entry name" value="4Fe4S_Fe_S_CS"/>
</dbReference>
<dbReference type="SUPFAM" id="SSF54862">
    <property type="entry name" value="4Fe-4S ferredoxins"/>
    <property type="match status" value="1"/>
</dbReference>
<feature type="domain" description="4Fe-4S ferredoxin-type" evidence="1">
    <location>
        <begin position="163"/>
        <end position="191"/>
    </location>
</feature>
<evidence type="ECO:0000313" key="2">
    <source>
        <dbReference type="EMBL" id="VAX04026.1"/>
    </source>
</evidence>
<dbReference type="CDD" id="cd16373">
    <property type="entry name" value="DMSOR_beta_like"/>
    <property type="match status" value="1"/>
</dbReference>
<dbReference type="InterPro" id="IPR052977">
    <property type="entry name" value="Polyferredoxin-like_ET"/>
</dbReference>
<organism evidence="2">
    <name type="scientific">hydrothermal vent metagenome</name>
    <dbReference type="NCBI Taxonomy" id="652676"/>
    <lineage>
        <taxon>unclassified sequences</taxon>
        <taxon>metagenomes</taxon>
        <taxon>ecological metagenomes</taxon>
    </lineage>
</organism>
<accession>A0A3B1ADX2</accession>
<dbReference type="EMBL" id="UOFU01000359">
    <property type="protein sequence ID" value="VAX04026.1"/>
    <property type="molecule type" value="Genomic_DNA"/>
</dbReference>
<dbReference type="Gene3D" id="3.30.70.20">
    <property type="match status" value="2"/>
</dbReference>
<proteinExistence type="predicted"/>
<dbReference type="AlphaFoldDB" id="A0A3B1ADX2"/>
<reference evidence="2" key="1">
    <citation type="submission" date="2018-06" db="EMBL/GenBank/DDBJ databases">
        <authorList>
            <person name="Zhirakovskaya E."/>
        </authorList>
    </citation>
    <scope>NUCLEOTIDE SEQUENCE</scope>
</reference>
<feature type="domain" description="4Fe-4S ferredoxin-type" evidence="1">
    <location>
        <begin position="50"/>
        <end position="79"/>
    </location>
</feature>
<dbReference type="PROSITE" id="PS51379">
    <property type="entry name" value="4FE4S_FER_2"/>
    <property type="match status" value="3"/>
</dbReference>